<evidence type="ECO:0000256" key="1">
    <source>
        <dbReference type="HAMAP-Rule" id="MF_00697"/>
    </source>
</evidence>
<evidence type="ECO:0000313" key="3">
    <source>
        <dbReference type="Proteomes" id="UP000249393"/>
    </source>
</evidence>
<dbReference type="HAMAP" id="MF_00697">
    <property type="entry name" value="UPF0276"/>
    <property type="match status" value="1"/>
</dbReference>
<dbReference type="NCBIfam" id="NF003818">
    <property type="entry name" value="PRK05409.1"/>
    <property type="match status" value="1"/>
</dbReference>
<evidence type="ECO:0000313" key="2">
    <source>
        <dbReference type="EMBL" id="PZR31509.1"/>
    </source>
</evidence>
<dbReference type="InterPro" id="IPR036237">
    <property type="entry name" value="Xyl_isomerase-like_sf"/>
</dbReference>
<dbReference type="Gene3D" id="3.20.20.150">
    <property type="entry name" value="Divalent-metal-dependent TIM barrel enzymes"/>
    <property type="match status" value="1"/>
</dbReference>
<dbReference type="Proteomes" id="UP000249393">
    <property type="component" value="Unassembled WGS sequence"/>
</dbReference>
<dbReference type="AlphaFoldDB" id="A0A2W5UUV7"/>
<comment type="similarity">
    <text evidence="1">Belongs to the UPF0276 family.</text>
</comment>
<dbReference type="InterPro" id="IPR007801">
    <property type="entry name" value="MbnB/TglH/ChrH"/>
</dbReference>
<reference evidence="2 3" key="1">
    <citation type="submission" date="2017-08" db="EMBL/GenBank/DDBJ databases">
        <title>Infants hospitalized years apart are colonized by the same room-sourced microbial strains.</title>
        <authorList>
            <person name="Brooks B."/>
            <person name="Olm M.R."/>
            <person name="Firek B.A."/>
            <person name="Baker R."/>
            <person name="Thomas B.C."/>
            <person name="Morowitz M.J."/>
            <person name="Banfield J.F."/>
        </authorList>
    </citation>
    <scope>NUCLEOTIDE SEQUENCE [LARGE SCALE GENOMIC DNA]</scope>
    <source>
        <strain evidence="2">S2_003_000_R2_4</strain>
    </source>
</reference>
<sequence length="276" mass="29701">MSPIAGLGLKPEHYADALAATAQGLWFEVHPENYMSAGGPRLSALEAIRAQRPLSLHGVGLSLAADADPDARHLAALKRLVDRFEPFVVSEHLAWSTHRGAHQPDLLPFPRTKAALARIADNIDQMQTALGRRVLIENPSLYLPLKGHDLDEVDFLKALVARTGCGLLVDVNNVFVSASNLGYSAEAYLDALPAEAIGEIHLAGHGPDEGGSGLLIDTHGAPVAEPVWALYRRLIRRIGPRPTLIERDDDIPAFATLMAERDRAAAELSALEAVHA</sequence>
<gene>
    <name evidence="2" type="ORF">DI526_19465</name>
</gene>
<organism evidence="2 3">
    <name type="scientific">Caulobacter segnis</name>
    <dbReference type="NCBI Taxonomy" id="88688"/>
    <lineage>
        <taxon>Bacteria</taxon>
        <taxon>Pseudomonadati</taxon>
        <taxon>Pseudomonadota</taxon>
        <taxon>Alphaproteobacteria</taxon>
        <taxon>Caulobacterales</taxon>
        <taxon>Caulobacteraceae</taxon>
        <taxon>Caulobacter</taxon>
    </lineage>
</organism>
<dbReference type="EMBL" id="QFQZ01000084">
    <property type="protein sequence ID" value="PZR31509.1"/>
    <property type="molecule type" value="Genomic_DNA"/>
</dbReference>
<comment type="caution">
    <text evidence="2">The sequence shown here is derived from an EMBL/GenBank/DDBJ whole genome shotgun (WGS) entry which is preliminary data.</text>
</comment>
<proteinExistence type="inferred from homology"/>
<dbReference type="SUPFAM" id="SSF51658">
    <property type="entry name" value="Xylose isomerase-like"/>
    <property type="match status" value="1"/>
</dbReference>
<dbReference type="RefSeq" id="WP_304281524.1">
    <property type="nucleotide sequence ID" value="NZ_QFQZ01000084.1"/>
</dbReference>
<accession>A0A2W5UUV7</accession>
<dbReference type="PANTHER" id="PTHR42194:SF1">
    <property type="entry name" value="UPF0276 PROTEIN HI_1600"/>
    <property type="match status" value="1"/>
</dbReference>
<dbReference type="Pfam" id="PF05114">
    <property type="entry name" value="MbnB_TglH_ChrH"/>
    <property type="match status" value="1"/>
</dbReference>
<dbReference type="PANTHER" id="PTHR42194">
    <property type="entry name" value="UPF0276 PROTEIN HI_1600"/>
    <property type="match status" value="1"/>
</dbReference>
<protein>
    <recommendedName>
        <fullName evidence="1">UPF0276 protein DI526_19465</fullName>
    </recommendedName>
</protein>
<name>A0A2W5UUV7_9CAUL</name>